<gene>
    <name evidence="2" type="ordered locus">HCH_02767</name>
</gene>
<feature type="transmembrane region" description="Helical" evidence="1">
    <location>
        <begin position="124"/>
        <end position="144"/>
    </location>
</feature>
<dbReference type="PANTHER" id="PTHR41795:SF1">
    <property type="entry name" value="EXOPOLYSACCHARIDE SYNTHESIS PROTEIN"/>
    <property type="match status" value="1"/>
</dbReference>
<name>Q2SIH3_HAHCH</name>
<dbReference type="AlphaFoldDB" id="Q2SIH3"/>
<dbReference type="OrthoDB" id="8635607at2"/>
<sequence>MAEDDKPHNLTQMLDRLEERSLSCERVSIETVLEVTGRRSFGPILLLAGLIPASPLSGVPGLPTLTALVVLPVIIQLLLGRRYFWQPSWVLRRSIDKDRFMQALNVLRKPALWVDRYVHPRLQVLTKGAAVYLVAIVCLGIIALMPPLELAPFANSLSGAALSLFGLALISHDGLLVLIGLILCGVTVALMMYTFSMGM</sequence>
<dbReference type="HOGENOM" id="CLU_093444_1_0_6"/>
<evidence type="ECO:0000313" key="3">
    <source>
        <dbReference type="Proteomes" id="UP000000238"/>
    </source>
</evidence>
<dbReference type="KEGG" id="hch:HCH_02767"/>
<dbReference type="InterPro" id="IPR010331">
    <property type="entry name" value="ExoD"/>
</dbReference>
<feature type="transmembrane region" description="Helical" evidence="1">
    <location>
        <begin position="65"/>
        <end position="84"/>
    </location>
</feature>
<accession>Q2SIH3</accession>
<dbReference type="PIRSF" id="PIRSF033239">
    <property type="entry name" value="ExoD"/>
    <property type="match status" value="1"/>
</dbReference>
<evidence type="ECO:0000313" key="2">
    <source>
        <dbReference type="EMBL" id="ABC29551.1"/>
    </source>
</evidence>
<keyword evidence="1" id="KW-0812">Transmembrane</keyword>
<keyword evidence="3" id="KW-1185">Reference proteome</keyword>
<reference evidence="2 3" key="1">
    <citation type="journal article" date="2005" name="Nucleic Acids Res.">
        <title>Genomic blueprint of Hahella chejuensis, a marine microbe producing an algicidal agent.</title>
        <authorList>
            <person name="Jeong H."/>
            <person name="Yim J.H."/>
            <person name="Lee C."/>
            <person name="Choi S.-H."/>
            <person name="Park Y.K."/>
            <person name="Yoon S.H."/>
            <person name="Hur C.-G."/>
            <person name="Kang H.-Y."/>
            <person name="Kim D."/>
            <person name="Lee H.H."/>
            <person name="Park K.H."/>
            <person name="Park S.-H."/>
            <person name="Park H.-S."/>
            <person name="Lee H.K."/>
            <person name="Oh T.K."/>
            <person name="Kim J.F."/>
        </authorList>
    </citation>
    <scope>NUCLEOTIDE SEQUENCE [LARGE SCALE GENOMIC DNA]</scope>
    <source>
        <strain evidence="2 3">KCTC 2396</strain>
    </source>
</reference>
<dbReference type="Pfam" id="PF06055">
    <property type="entry name" value="ExoD"/>
    <property type="match status" value="1"/>
</dbReference>
<proteinExistence type="predicted"/>
<keyword evidence="1" id="KW-1133">Transmembrane helix</keyword>
<feature type="transmembrane region" description="Helical" evidence="1">
    <location>
        <begin position="150"/>
        <end position="170"/>
    </location>
</feature>
<feature type="transmembrane region" description="Helical" evidence="1">
    <location>
        <begin position="175"/>
        <end position="195"/>
    </location>
</feature>
<dbReference type="RefSeq" id="WP_011396620.1">
    <property type="nucleotide sequence ID" value="NC_007645.1"/>
</dbReference>
<dbReference type="PANTHER" id="PTHR41795">
    <property type="entry name" value="EXOPOLYSACCHARIDE SYNTHESIS PROTEIN"/>
    <property type="match status" value="1"/>
</dbReference>
<dbReference type="Proteomes" id="UP000000238">
    <property type="component" value="Chromosome"/>
</dbReference>
<protein>
    <submittedName>
        <fullName evidence="2">Probable exopolysaccharide synthesis protein</fullName>
    </submittedName>
</protein>
<evidence type="ECO:0000256" key="1">
    <source>
        <dbReference type="SAM" id="Phobius"/>
    </source>
</evidence>
<dbReference type="eggNOG" id="COG3932">
    <property type="taxonomic scope" value="Bacteria"/>
</dbReference>
<keyword evidence="1" id="KW-0472">Membrane</keyword>
<organism evidence="2 3">
    <name type="scientific">Hahella chejuensis (strain KCTC 2396)</name>
    <dbReference type="NCBI Taxonomy" id="349521"/>
    <lineage>
        <taxon>Bacteria</taxon>
        <taxon>Pseudomonadati</taxon>
        <taxon>Pseudomonadota</taxon>
        <taxon>Gammaproteobacteria</taxon>
        <taxon>Oceanospirillales</taxon>
        <taxon>Hahellaceae</taxon>
        <taxon>Hahella</taxon>
    </lineage>
</organism>
<dbReference type="EMBL" id="CP000155">
    <property type="protein sequence ID" value="ABC29551.1"/>
    <property type="molecule type" value="Genomic_DNA"/>
</dbReference>